<protein>
    <recommendedName>
        <fullName evidence="4">Fatty acid hydroxylase domain-containing protein</fullName>
    </recommendedName>
</protein>
<dbReference type="Proteomes" id="UP000030512">
    <property type="component" value="Chromosome"/>
</dbReference>
<organism evidence="2 3">
    <name type="scientific">Methylomonas denitrificans</name>
    <dbReference type="NCBI Taxonomy" id="1538553"/>
    <lineage>
        <taxon>Bacteria</taxon>
        <taxon>Pseudomonadati</taxon>
        <taxon>Pseudomonadota</taxon>
        <taxon>Gammaproteobacteria</taxon>
        <taxon>Methylococcales</taxon>
        <taxon>Methylococcaceae</taxon>
        <taxon>Methylomonas</taxon>
    </lineage>
</organism>
<evidence type="ECO:0000256" key="1">
    <source>
        <dbReference type="SAM" id="Phobius"/>
    </source>
</evidence>
<evidence type="ECO:0008006" key="4">
    <source>
        <dbReference type="Google" id="ProtNLM"/>
    </source>
</evidence>
<proteinExistence type="predicted"/>
<keyword evidence="1" id="KW-0472">Membrane</keyword>
<keyword evidence="1" id="KW-0812">Transmembrane</keyword>
<accession>A0A126T2E8</accession>
<dbReference type="OrthoDB" id="5571491at2"/>
<dbReference type="AlphaFoldDB" id="A0A126T2E8"/>
<feature type="transmembrane region" description="Helical" evidence="1">
    <location>
        <begin position="87"/>
        <end position="108"/>
    </location>
</feature>
<evidence type="ECO:0000313" key="3">
    <source>
        <dbReference type="Proteomes" id="UP000030512"/>
    </source>
</evidence>
<gene>
    <name evidence="2" type="ORF">JT25_007060</name>
</gene>
<dbReference type="STRING" id="1538553.JT25_007060"/>
<dbReference type="KEGG" id="mdn:JT25_007060"/>
<evidence type="ECO:0000313" key="2">
    <source>
        <dbReference type="EMBL" id="AMK76252.1"/>
    </source>
</evidence>
<sequence>MISASLQLLLAILYANLGEWLMHKFILHRLGKQPGSIWAYHWYEHHAICAKHHMLDPGYRRLDLSTWNAQTKELAVLAAIVMVHLPILGYWPTFVMGLYGSLTLYYILHRKAHLDPDWAKRHLPWHYQHHTQPDSGNWCVTWPGFDYLLGTRNQ</sequence>
<keyword evidence="1" id="KW-1133">Transmembrane helix</keyword>
<dbReference type="EMBL" id="CP014476">
    <property type="protein sequence ID" value="AMK76252.1"/>
    <property type="molecule type" value="Genomic_DNA"/>
</dbReference>
<name>A0A126T2E8_9GAMM</name>
<reference evidence="2 3" key="1">
    <citation type="journal article" date="2015" name="Environ. Microbiol.">
        <title>Methane oxidation coupled to nitrate reduction under hypoxia by the Gammaproteobacterium Methylomonas denitrificans, sp. nov. type strain FJG1.</title>
        <authorList>
            <person name="Kits K.D."/>
            <person name="Klotz M.G."/>
            <person name="Stein L.Y."/>
        </authorList>
    </citation>
    <scope>NUCLEOTIDE SEQUENCE [LARGE SCALE GENOMIC DNA]</scope>
    <source>
        <strain evidence="2 3">FJG1</strain>
    </source>
</reference>
<dbReference type="RefSeq" id="WP_062328102.1">
    <property type="nucleotide sequence ID" value="NZ_CP014476.1"/>
</dbReference>
<keyword evidence="3" id="KW-1185">Reference proteome</keyword>